<sequence length="83" mass="9341">MATEMELAKQSVPINKILKSSVDSVMRVLVIRRGSVIPYKNSRHEGTFRTIILVDEEVTTLTLSLTLFYNGSYLLYLSHPSPA</sequence>
<gene>
    <name evidence="1" type="ORF">H5410_048747</name>
</gene>
<organism evidence="1 2">
    <name type="scientific">Solanum commersonii</name>
    <name type="common">Commerson's wild potato</name>
    <name type="synonym">Commerson's nightshade</name>
    <dbReference type="NCBI Taxonomy" id="4109"/>
    <lineage>
        <taxon>Eukaryota</taxon>
        <taxon>Viridiplantae</taxon>
        <taxon>Streptophyta</taxon>
        <taxon>Embryophyta</taxon>
        <taxon>Tracheophyta</taxon>
        <taxon>Spermatophyta</taxon>
        <taxon>Magnoliopsida</taxon>
        <taxon>eudicotyledons</taxon>
        <taxon>Gunneridae</taxon>
        <taxon>Pentapetalae</taxon>
        <taxon>asterids</taxon>
        <taxon>lamiids</taxon>
        <taxon>Solanales</taxon>
        <taxon>Solanaceae</taxon>
        <taxon>Solanoideae</taxon>
        <taxon>Solaneae</taxon>
        <taxon>Solanum</taxon>
    </lineage>
</organism>
<dbReference type="AlphaFoldDB" id="A0A9J5XJ11"/>
<dbReference type="EMBL" id="JACXVP010000009">
    <property type="protein sequence ID" value="KAG5588313.1"/>
    <property type="molecule type" value="Genomic_DNA"/>
</dbReference>
<name>A0A9J5XJ11_SOLCO</name>
<dbReference type="Proteomes" id="UP000824120">
    <property type="component" value="Chromosome 9"/>
</dbReference>
<evidence type="ECO:0000313" key="1">
    <source>
        <dbReference type="EMBL" id="KAG5588313.1"/>
    </source>
</evidence>
<proteinExistence type="predicted"/>
<accession>A0A9J5XJ11</accession>
<comment type="caution">
    <text evidence="1">The sequence shown here is derived from an EMBL/GenBank/DDBJ whole genome shotgun (WGS) entry which is preliminary data.</text>
</comment>
<keyword evidence="2" id="KW-1185">Reference proteome</keyword>
<dbReference type="OrthoDB" id="1751331at2759"/>
<reference evidence="1 2" key="1">
    <citation type="submission" date="2020-09" db="EMBL/GenBank/DDBJ databases">
        <title>De no assembly of potato wild relative species, Solanum commersonii.</title>
        <authorList>
            <person name="Cho K."/>
        </authorList>
    </citation>
    <scope>NUCLEOTIDE SEQUENCE [LARGE SCALE GENOMIC DNA]</scope>
    <source>
        <strain evidence="1">LZ3.2</strain>
        <tissue evidence="1">Leaf</tissue>
    </source>
</reference>
<protein>
    <submittedName>
        <fullName evidence="1">Uncharacterized protein</fullName>
    </submittedName>
</protein>
<evidence type="ECO:0000313" key="2">
    <source>
        <dbReference type="Proteomes" id="UP000824120"/>
    </source>
</evidence>